<evidence type="ECO:0000313" key="1">
    <source>
        <dbReference type="EMBL" id="MDX8495146.1"/>
    </source>
</evidence>
<protein>
    <submittedName>
        <fullName evidence="1">DUF3606 domain-containing protein</fullName>
    </submittedName>
</protein>
<accession>A0ABU4Z7D0</accession>
<name>A0ABU4Z7D0_9HYPH</name>
<gene>
    <name evidence="1" type="ORF">RFN29_26660</name>
</gene>
<dbReference type="RefSeq" id="WP_320228935.1">
    <property type="nucleotide sequence ID" value="NZ_JAVIJC010000034.1"/>
</dbReference>
<reference evidence="1 2" key="1">
    <citation type="submission" date="2023-08" db="EMBL/GenBank/DDBJ databases">
        <title>Implementing the SeqCode for naming new Mesorhizobium species isolated from Vachellia karroo root nodules.</title>
        <authorList>
            <person name="Van Lill M."/>
        </authorList>
    </citation>
    <scope>NUCLEOTIDE SEQUENCE [LARGE SCALE GENOMIC DNA]</scope>
    <source>
        <strain evidence="1 2">VK22B</strain>
    </source>
</reference>
<dbReference type="Pfam" id="PF12244">
    <property type="entry name" value="DUF3606"/>
    <property type="match status" value="1"/>
</dbReference>
<keyword evidence="2" id="KW-1185">Reference proteome</keyword>
<organism evidence="1 2">
    <name type="scientific">Mesorhizobium captivum</name>
    <dbReference type="NCBI Taxonomy" id="3072319"/>
    <lineage>
        <taxon>Bacteria</taxon>
        <taxon>Pseudomonadati</taxon>
        <taxon>Pseudomonadota</taxon>
        <taxon>Alphaproteobacteria</taxon>
        <taxon>Hyphomicrobiales</taxon>
        <taxon>Phyllobacteriaceae</taxon>
        <taxon>Mesorhizobium</taxon>
    </lineage>
</organism>
<dbReference type="InterPro" id="IPR022037">
    <property type="entry name" value="DUF3606"/>
</dbReference>
<dbReference type="EMBL" id="JAVIJC010000034">
    <property type="protein sequence ID" value="MDX8495146.1"/>
    <property type="molecule type" value="Genomic_DNA"/>
</dbReference>
<evidence type="ECO:0000313" key="2">
    <source>
        <dbReference type="Proteomes" id="UP001271249"/>
    </source>
</evidence>
<dbReference type="Proteomes" id="UP001271249">
    <property type="component" value="Unassembled WGS sequence"/>
</dbReference>
<sequence length="97" mass="11395">MIQYPTAASVPLAIAEKADWNVRARWWFPLPGRNSAITDDKSKRDFRDRDRVSADEDYEVRYFAKQHRITPGQVRELIGEHGNDRKVLEREARKLRG</sequence>
<comment type="caution">
    <text evidence="1">The sequence shown here is derived from an EMBL/GenBank/DDBJ whole genome shotgun (WGS) entry which is preliminary data.</text>
</comment>
<proteinExistence type="predicted"/>